<protein>
    <submittedName>
        <fullName evidence="1">Uncharacterized protein</fullName>
    </submittedName>
</protein>
<organism evidence="1 2">
    <name type="scientific">Candidatus Collierbacteria bacterium GW2011_GWA2_44_99</name>
    <dbReference type="NCBI Taxonomy" id="1618380"/>
    <lineage>
        <taxon>Bacteria</taxon>
        <taxon>Candidatus Collieribacteriota</taxon>
    </lineage>
</organism>
<reference evidence="1 2" key="1">
    <citation type="journal article" date="2015" name="Nature">
        <title>rRNA introns, odd ribosomes, and small enigmatic genomes across a large radiation of phyla.</title>
        <authorList>
            <person name="Brown C.T."/>
            <person name="Hug L.A."/>
            <person name="Thomas B.C."/>
            <person name="Sharon I."/>
            <person name="Castelle C.J."/>
            <person name="Singh A."/>
            <person name="Wilkins M.J."/>
            <person name="Williams K.H."/>
            <person name="Banfield J.F."/>
        </authorList>
    </citation>
    <scope>NUCLEOTIDE SEQUENCE [LARGE SCALE GENOMIC DNA]</scope>
</reference>
<sequence length="242" mass="25965">MSSTQTISNTIFILFFIFAPVALADTLDSASFEVKMSTINITGGNKSSSSYKLTDTVGQTIQGQFDSAGYIIKAGFQYIYPLTAFTFTISDLDLDFGSLITGTPSLLTNILTVTTGSAFGYTVKTIEDHSLRLISGSTTIPDTSCDLALPCTQTDATPWTVDTRYGFGYNIQGTDVDVADFVDNTYFRSFPIQDVDQPATVMSRAGVATDSAATVTYKVNVSGSQAAGIYQNNLQYIATPSF</sequence>
<dbReference type="Proteomes" id="UP000034797">
    <property type="component" value="Unassembled WGS sequence"/>
</dbReference>
<evidence type="ECO:0000313" key="2">
    <source>
        <dbReference type="Proteomes" id="UP000034797"/>
    </source>
</evidence>
<proteinExistence type="predicted"/>
<accession>A0A0G1KQB9</accession>
<dbReference type="AlphaFoldDB" id="A0A0G1KQB9"/>
<name>A0A0G1KQB9_9BACT</name>
<gene>
    <name evidence="1" type="ORF">UW84_C0023G0002</name>
</gene>
<evidence type="ECO:0000313" key="1">
    <source>
        <dbReference type="EMBL" id="KKT85738.1"/>
    </source>
</evidence>
<dbReference type="EMBL" id="LCJW01000023">
    <property type="protein sequence ID" value="KKT85738.1"/>
    <property type="molecule type" value="Genomic_DNA"/>
</dbReference>
<comment type="caution">
    <text evidence="1">The sequence shown here is derived from an EMBL/GenBank/DDBJ whole genome shotgun (WGS) entry which is preliminary data.</text>
</comment>